<dbReference type="Proteomes" id="UP001552299">
    <property type="component" value="Unassembled WGS sequence"/>
</dbReference>
<keyword evidence="3" id="KW-0808">Transferase</keyword>
<sequence length="479" mass="53314">MERGFWVLQRLDDTLLLEYSYVPAGYISTPWMLSVATPWMMRSLSTPWMMRYVPTPSMMRSVPTPVMITRSVPSPRMMRSIPTPRRIRSVSNPSHRRRYGYEVLNRLRSQHTNHTRMHSAAIDTDEIEPEQLNPHYQSSRTGSRLSEECISNFLINNLGRLTTTEENIICTICQEDIVLKEEIATLCCSHIYHAGCIEKWLMIKNECAVCRSAVILDEVEAGSFPIFVSLSTSWLVREALGVFVGAALSAPPTVCCSLPACLRRPPPPPLPCALRPPPALDSRSTGGRFISHICFSLYEWASERSSGSFRGGGPVRPSHYLLQPPRLFEASSSAASPLCAPASSSSRQQILERAHLIDNDMSTTQERWLLVGRGSVIRLLVVAFLKRGACFKPRDSRRGESSISAPGASSIASSRGFISGAFPKLESSIRLVGRARIVPPHVFIEGLFSRGSGSDFVVGRPSKRFQRKLEVKGGGRNFY</sequence>
<evidence type="ECO:0000256" key="2">
    <source>
        <dbReference type="ARBA" id="ARBA00012483"/>
    </source>
</evidence>
<dbReference type="InterPro" id="IPR013083">
    <property type="entry name" value="Znf_RING/FYVE/PHD"/>
</dbReference>
<dbReference type="SUPFAM" id="SSF57850">
    <property type="entry name" value="RING/U-box"/>
    <property type="match status" value="1"/>
</dbReference>
<evidence type="ECO:0000256" key="7">
    <source>
        <dbReference type="ARBA" id="ARBA00022833"/>
    </source>
</evidence>
<accession>A0ABD0TUI6</accession>
<evidence type="ECO:0000259" key="9">
    <source>
        <dbReference type="PROSITE" id="PS50089"/>
    </source>
</evidence>
<dbReference type="Gene3D" id="3.30.40.10">
    <property type="entry name" value="Zinc/RING finger domain, C3HC4 (zinc finger)"/>
    <property type="match status" value="1"/>
</dbReference>
<keyword evidence="7" id="KW-0862">Zinc</keyword>
<dbReference type="PANTHER" id="PTHR22937:SF65">
    <property type="entry name" value="E3 UBIQUITIN-PROTEIN LIGASE ARK2C"/>
    <property type="match status" value="1"/>
</dbReference>
<dbReference type="GO" id="GO:0008270">
    <property type="term" value="F:zinc ion binding"/>
    <property type="evidence" value="ECO:0007669"/>
    <property type="project" value="UniProtKB-KW"/>
</dbReference>
<evidence type="ECO:0000256" key="4">
    <source>
        <dbReference type="ARBA" id="ARBA00022723"/>
    </source>
</evidence>
<keyword evidence="4" id="KW-0479">Metal-binding</keyword>
<dbReference type="PANTHER" id="PTHR22937">
    <property type="entry name" value="E3 UBIQUITIN-PROTEIN LIGASE RNF165"/>
    <property type="match status" value="1"/>
</dbReference>
<dbReference type="AlphaFoldDB" id="A0ABD0TUI6"/>
<comment type="caution">
    <text evidence="10">The sequence shown here is derived from an EMBL/GenBank/DDBJ whole genome shotgun (WGS) entry which is preliminary data.</text>
</comment>
<evidence type="ECO:0000256" key="1">
    <source>
        <dbReference type="ARBA" id="ARBA00000900"/>
    </source>
</evidence>
<dbReference type="Pfam" id="PF13639">
    <property type="entry name" value="zf-RING_2"/>
    <property type="match status" value="1"/>
</dbReference>
<keyword evidence="6" id="KW-0833">Ubl conjugation pathway</keyword>
<dbReference type="EC" id="2.3.2.27" evidence="2"/>
<comment type="catalytic activity">
    <reaction evidence="1">
        <text>S-ubiquitinyl-[E2 ubiquitin-conjugating enzyme]-L-cysteine + [acceptor protein]-L-lysine = [E2 ubiquitin-conjugating enzyme]-L-cysteine + N(6)-ubiquitinyl-[acceptor protein]-L-lysine.</text>
        <dbReference type="EC" id="2.3.2.27"/>
    </reaction>
</comment>
<name>A0ABD0TUI6_DENTH</name>
<keyword evidence="5 8" id="KW-0863">Zinc-finger</keyword>
<evidence type="ECO:0000256" key="8">
    <source>
        <dbReference type="PROSITE-ProRule" id="PRU00175"/>
    </source>
</evidence>
<dbReference type="PROSITE" id="PS50089">
    <property type="entry name" value="ZF_RING_2"/>
    <property type="match status" value="1"/>
</dbReference>
<keyword evidence="11" id="KW-1185">Reference proteome</keyword>
<feature type="domain" description="RING-type" evidence="9">
    <location>
        <begin position="170"/>
        <end position="211"/>
    </location>
</feature>
<dbReference type="EMBL" id="JANQDX010000020">
    <property type="protein sequence ID" value="KAL0903277.1"/>
    <property type="molecule type" value="Genomic_DNA"/>
</dbReference>
<evidence type="ECO:0000256" key="6">
    <source>
        <dbReference type="ARBA" id="ARBA00022786"/>
    </source>
</evidence>
<dbReference type="InterPro" id="IPR001841">
    <property type="entry name" value="Znf_RING"/>
</dbReference>
<evidence type="ECO:0000313" key="10">
    <source>
        <dbReference type="EMBL" id="KAL0903277.1"/>
    </source>
</evidence>
<evidence type="ECO:0000256" key="5">
    <source>
        <dbReference type="ARBA" id="ARBA00022771"/>
    </source>
</evidence>
<reference evidence="10 11" key="1">
    <citation type="journal article" date="2024" name="Plant Biotechnol. J.">
        <title>Dendrobium thyrsiflorum genome and its molecular insights into genes involved in important horticultural traits.</title>
        <authorList>
            <person name="Chen B."/>
            <person name="Wang J.Y."/>
            <person name="Zheng P.J."/>
            <person name="Li K.L."/>
            <person name="Liang Y.M."/>
            <person name="Chen X.F."/>
            <person name="Zhang C."/>
            <person name="Zhao X."/>
            <person name="He X."/>
            <person name="Zhang G.Q."/>
            <person name="Liu Z.J."/>
            <person name="Xu Q."/>
        </authorList>
    </citation>
    <scope>NUCLEOTIDE SEQUENCE [LARGE SCALE GENOMIC DNA]</scope>
    <source>
        <strain evidence="10">GZMU011</strain>
    </source>
</reference>
<dbReference type="GO" id="GO:0061630">
    <property type="term" value="F:ubiquitin protein ligase activity"/>
    <property type="evidence" value="ECO:0007669"/>
    <property type="project" value="UniProtKB-EC"/>
</dbReference>
<evidence type="ECO:0000313" key="11">
    <source>
        <dbReference type="Proteomes" id="UP001552299"/>
    </source>
</evidence>
<evidence type="ECO:0000256" key="3">
    <source>
        <dbReference type="ARBA" id="ARBA00022679"/>
    </source>
</evidence>
<gene>
    <name evidence="10" type="ORF">M5K25_027645</name>
</gene>
<dbReference type="InterPro" id="IPR045191">
    <property type="entry name" value="MBR1/2-like"/>
</dbReference>
<proteinExistence type="predicted"/>
<dbReference type="SMART" id="SM00184">
    <property type="entry name" value="RING"/>
    <property type="match status" value="1"/>
</dbReference>
<protein>
    <recommendedName>
        <fullName evidence="2">RING-type E3 ubiquitin transferase</fullName>
        <ecNumber evidence="2">2.3.2.27</ecNumber>
    </recommendedName>
</protein>
<organism evidence="10 11">
    <name type="scientific">Dendrobium thyrsiflorum</name>
    <name type="common">Pinecone-like raceme dendrobium</name>
    <name type="synonym">Orchid</name>
    <dbReference type="NCBI Taxonomy" id="117978"/>
    <lineage>
        <taxon>Eukaryota</taxon>
        <taxon>Viridiplantae</taxon>
        <taxon>Streptophyta</taxon>
        <taxon>Embryophyta</taxon>
        <taxon>Tracheophyta</taxon>
        <taxon>Spermatophyta</taxon>
        <taxon>Magnoliopsida</taxon>
        <taxon>Liliopsida</taxon>
        <taxon>Asparagales</taxon>
        <taxon>Orchidaceae</taxon>
        <taxon>Epidendroideae</taxon>
        <taxon>Malaxideae</taxon>
        <taxon>Dendrobiinae</taxon>
        <taxon>Dendrobium</taxon>
    </lineage>
</organism>